<keyword evidence="2" id="KW-0472">Membrane</keyword>
<protein>
    <submittedName>
        <fullName evidence="4">Uncharacterized protein</fullName>
    </submittedName>
</protein>
<evidence type="ECO:0000256" key="1">
    <source>
        <dbReference type="SAM" id="MobiDB-lite"/>
    </source>
</evidence>
<keyword evidence="2" id="KW-1133">Transmembrane helix</keyword>
<dbReference type="RefSeq" id="XP_030983854.1">
    <property type="nucleotide sequence ID" value="XM_031123468.1"/>
</dbReference>
<accession>A0A6P8B9Z7</accession>
<evidence type="ECO:0000313" key="3">
    <source>
        <dbReference type="Proteomes" id="UP000515153"/>
    </source>
</evidence>
<name>A0A6P8B9Z7_PYRGI</name>
<reference evidence="4" key="1">
    <citation type="journal article" date="2019" name="Mol. Biol. Evol.">
        <title>Blast fungal genomes show frequent chromosomal changes, gene gains and losses, and effector gene turnover.</title>
        <authorList>
            <person name="Gomez Luciano L.B."/>
            <person name="Jason Tsai I."/>
            <person name="Chuma I."/>
            <person name="Tosa Y."/>
            <person name="Chen Y.H."/>
            <person name="Li J.Y."/>
            <person name="Li M.Y."/>
            <person name="Jade Lu M.Y."/>
            <person name="Nakayashiki H."/>
            <person name="Li W.H."/>
        </authorList>
    </citation>
    <scope>NUCLEOTIDE SEQUENCE</scope>
    <source>
        <strain evidence="4">NI907</strain>
    </source>
</reference>
<feature type="compositionally biased region" description="Basic and acidic residues" evidence="1">
    <location>
        <begin position="10"/>
        <end position="22"/>
    </location>
</feature>
<dbReference type="KEGG" id="pgri:PgNI_03413"/>
<sequence length="136" mass="15333">MADDNTSLEELQRRLRALRPEQDGDDDSGSKSGLGPAPQAPDFSMFKSASASAPAPAPVKQRVQRRTLSPGREERREQQLKQRQEAREQIRNEMLRSMKKRDSSTSPCLGFTAALATIFLVGYLMFNYWPESGFRV</sequence>
<evidence type="ECO:0000256" key="2">
    <source>
        <dbReference type="SAM" id="Phobius"/>
    </source>
</evidence>
<dbReference type="AlphaFoldDB" id="A0A6P8B9Z7"/>
<keyword evidence="3" id="KW-1185">Reference proteome</keyword>
<feature type="transmembrane region" description="Helical" evidence="2">
    <location>
        <begin position="108"/>
        <end position="129"/>
    </location>
</feature>
<gene>
    <name evidence="4" type="ORF">PgNI_03413</name>
</gene>
<reference evidence="4" key="3">
    <citation type="submission" date="2025-08" db="UniProtKB">
        <authorList>
            <consortium name="RefSeq"/>
        </authorList>
    </citation>
    <scope>IDENTIFICATION</scope>
    <source>
        <strain evidence="4">NI907</strain>
    </source>
</reference>
<feature type="region of interest" description="Disordered" evidence="1">
    <location>
        <begin position="1"/>
        <end position="90"/>
    </location>
</feature>
<dbReference type="Proteomes" id="UP000515153">
    <property type="component" value="Unplaced"/>
</dbReference>
<dbReference type="GeneID" id="41958378"/>
<feature type="compositionally biased region" description="Basic and acidic residues" evidence="1">
    <location>
        <begin position="71"/>
        <end position="90"/>
    </location>
</feature>
<organism evidence="3 4">
    <name type="scientific">Pyricularia grisea</name>
    <name type="common">Crabgrass-specific blast fungus</name>
    <name type="synonym">Magnaporthe grisea</name>
    <dbReference type="NCBI Taxonomy" id="148305"/>
    <lineage>
        <taxon>Eukaryota</taxon>
        <taxon>Fungi</taxon>
        <taxon>Dikarya</taxon>
        <taxon>Ascomycota</taxon>
        <taxon>Pezizomycotina</taxon>
        <taxon>Sordariomycetes</taxon>
        <taxon>Sordariomycetidae</taxon>
        <taxon>Magnaporthales</taxon>
        <taxon>Pyriculariaceae</taxon>
        <taxon>Pyricularia</taxon>
    </lineage>
</organism>
<evidence type="ECO:0000313" key="4">
    <source>
        <dbReference type="RefSeq" id="XP_030983854.1"/>
    </source>
</evidence>
<reference evidence="4" key="2">
    <citation type="submission" date="2019-10" db="EMBL/GenBank/DDBJ databases">
        <authorList>
            <consortium name="NCBI Genome Project"/>
        </authorList>
    </citation>
    <scope>NUCLEOTIDE SEQUENCE</scope>
    <source>
        <strain evidence="4">NI907</strain>
    </source>
</reference>
<keyword evidence="2" id="KW-0812">Transmembrane</keyword>
<dbReference type="OrthoDB" id="10425253at2759"/>
<proteinExistence type="predicted"/>